<keyword evidence="2" id="KW-0326">Glycosidase</keyword>
<dbReference type="PANTHER" id="PTHR13817">
    <property type="entry name" value="TITIN"/>
    <property type="match status" value="1"/>
</dbReference>
<dbReference type="SMART" id="SM00060">
    <property type="entry name" value="FN3"/>
    <property type="match status" value="2"/>
</dbReference>
<proteinExistence type="predicted"/>
<keyword evidence="3" id="KW-0624">Polysaccharide degradation</keyword>
<evidence type="ECO:0000256" key="1">
    <source>
        <dbReference type="ARBA" id="ARBA00022737"/>
    </source>
</evidence>
<evidence type="ECO:0000256" key="3">
    <source>
        <dbReference type="ARBA" id="ARBA00023326"/>
    </source>
</evidence>
<keyword evidence="3" id="KW-0119">Carbohydrate metabolism</keyword>
<keyword evidence="2" id="KW-0378">Hydrolase</keyword>
<keyword evidence="6" id="KW-1185">Reference proteome</keyword>
<dbReference type="InterPro" id="IPR015919">
    <property type="entry name" value="Cadherin-like_sf"/>
</dbReference>
<feature type="domain" description="Fibronectin type-III" evidence="4">
    <location>
        <begin position="115"/>
        <end position="210"/>
    </location>
</feature>
<dbReference type="PANTHER" id="PTHR13817:SF166">
    <property type="entry name" value="NEURONAL IGCAM-RELATED"/>
    <property type="match status" value="1"/>
</dbReference>
<dbReference type="Pfam" id="PF05345">
    <property type="entry name" value="He_PIG"/>
    <property type="match status" value="2"/>
</dbReference>
<organism evidence="5 6">
    <name type="scientific">Micromonospora vulcania</name>
    <dbReference type="NCBI Taxonomy" id="1441873"/>
    <lineage>
        <taxon>Bacteria</taxon>
        <taxon>Bacillati</taxon>
        <taxon>Actinomycetota</taxon>
        <taxon>Actinomycetes</taxon>
        <taxon>Micromonosporales</taxon>
        <taxon>Micromonosporaceae</taxon>
        <taxon>Micromonospora</taxon>
    </lineage>
</organism>
<evidence type="ECO:0000313" key="6">
    <source>
        <dbReference type="Proteomes" id="UP001596226"/>
    </source>
</evidence>
<gene>
    <name evidence="5" type="ORF">ACFQGL_25175</name>
</gene>
<dbReference type="PROSITE" id="PS50853">
    <property type="entry name" value="FN3"/>
    <property type="match status" value="2"/>
</dbReference>
<dbReference type="RefSeq" id="WP_377514893.1">
    <property type="nucleotide sequence ID" value="NZ_JBHSQS010000019.1"/>
</dbReference>
<reference evidence="6" key="1">
    <citation type="journal article" date="2019" name="Int. J. Syst. Evol. Microbiol.">
        <title>The Global Catalogue of Microorganisms (GCM) 10K type strain sequencing project: providing services to taxonomists for standard genome sequencing and annotation.</title>
        <authorList>
            <consortium name="The Broad Institute Genomics Platform"/>
            <consortium name="The Broad Institute Genome Sequencing Center for Infectious Disease"/>
            <person name="Wu L."/>
            <person name="Ma J."/>
        </authorList>
    </citation>
    <scope>NUCLEOTIDE SEQUENCE [LARGE SCALE GENOMIC DNA]</scope>
    <source>
        <strain evidence="6">CGMCC 4.7144</strain>
    </source>
</reference>
<dbReference type="InterPro" id="IPR003961">
    <property type="entry name" value="FN3_dom"/>
</dbReference>
<dbReference type="SUPFAM" id="SSF49313">
    <property type="entry name" value="Cadherin-like"/>
    <property type="match status" value="2"/>
</dbReference>
<accession>A0ABW1HCW1</accession>
<dbReference type="Pfam" id="PF00041">
    <property type="entry name" value="fn3"/>
    <property type="match status" value="2"/>
</dbReference>
<protein>
    <submittedName>
        <fullName evidence="5">Fibronectin type III domain-containing protein</fullName>
    </submittedName>
</protein>
<dbReference type="InterPro" id="IPR050964">
    <property type="entry name" value="Striated_Muscle_Regulatory"/>
</dbReference>
<dbReference type="SUPFAM" id="SSF49265">
    <property type="entry name" value="Fibronectin type III"/>
    <property type="match status" value="1"/>
</dbReference>
<dbReference type="InterPro" id="IPR013783">
    <property type="entry name" value="Ig-like_fold"/>
</dbReference>
<evidence type="ECO:0000259" key="4">
    <source>
        <dbReference type="PROSITE" id="PS50853"/>
    </source>
</evidence>
<dbReference type="PRINTS" id="PR00014">
    <property type="entry name" value="FNTYPEIII"/>
</dbReference>
<dbReference type="EMBL" id="JBHSQS010000019">
    <property type="protein sequence ID" value="MFC5926632.1"/>
    <property type="molecule type" value="Genomic_DNA"/>
</dbReference>
<dbReference type="CDD" id="cd00063">
    <property type="entry name" value="FN3"/>
    <property type="match status" value="2"/>
</dbReference>
<keyword evidence="1" id="KW-0677">Repeat</keyword>
<comment type="caution">
    <text evidence="5">The sequence shown here is derived from an EMBL/GenBank/DDBJ whole genome shotgun (WGS) entry which is preliminary data.</text>
</comment>
<feature type="domain" description="Fibronectin type-III" evidence="4">
    <location>
        <begin position="21"/>
        <end position="114"/>
    </location>
</feature>
<evidence type="ECO:0000313" key="5">
    <source>
        <dbReference type="EMBL" id="MFC5926632.1"/>
    </source>
</evidence>
<dbReference type="InterPro" id="IPR036116">
    <property type="entry name" value="FN3_sf"/>
</dbReference>
<name>A0ABW1HCW1_9ACTN</name>
<evidence type="ECO:0000256" key="2">
    <source>
        <dbReference type="ARBA" id="ARBA00023295"/>
    </source>
</evidence>
<dbReference type="Gene3D" id="2.60.40.10">
    <property type="entry name" value="Immunoglobulins"/>
    <property type="match status" value="4"/>
</dbReference>
<dbReference type="Proteomes" id="UP001596226">
    <property type="component" value="Unassembled WGS sequence"/>
</dbReference>
<sequence length="854" mass="86874">MTAPAITTEPIAAAVAAPARAPAAPAAPTASWRAGTATVNWKAPADHGAALTGYVVTPYLNGKKAKAVTFDASKTTQKISGLTAKGKYTFTVAAKNSVGTGPASKPSTAAKIMALPGAPTIIAVTADTATALLSWTPGPNGGSPITGYIVTPWTNGVRQPAQSFGAATTNTVTGLIPTTPYRFTVAARTVQGVGPESALSDQVIANVSPTLLFDHPTEATVGIAYVATLNITHGVPPFTWSVASGTLPPGMLLNPQTNGISGVPTTPGEYPVVIRVIDANGQTGTRLIVLVVNRAPTLTFPPPPLGEVDAPYADQLNVVGGSAPFTWGLASGALPPGLTLDAATGLLSGRPTQVGAFPSTVRVTDANGLSATKAIRILIQAESVAVLTASTNATVFGTAVHFEVFVGPGVAEGSVTLIDELPNGVETPLGTFPLVLNVASFDVQVPAFGHNQFRAQYDGTGPLGEAVSNEVEIEVSATARQVVIDQFAQSGISGLSDQFVSLVNSTAINLPIAGFKVEAPGGVTVTIPGSARPLAPRRGFLIAASNYSLFNIQADLIVPSLGQGGLRLVAPDAAGTVTDRAGSTPGFSEGPPLPAFNAPPFVPHSWNRLRVGGNLQDTADNLADFRLVATVLGPINGVPSTLGSPSPQNTLGTYQQNASVQSTLFDPNLAVSVAPNRVRTAGNPGSLVIRRTLTNRSNAAITQARIRITSLSAENGAPYPGGPSPAVHSNLRLVNPANATTSITISDGRTLLVRNLSMDSPATNPPGGGLGTTLSIPLDLGGLAPGASVHIALTFAVDTTGPFWVAYDVDAIGGGTVPTVAASAKGTQATKQRAADAKRLAESRKLSVESGTLR</sequence>